<dbReference type="EC" id="2.7.13.3" evidence="2"/>
<dbReference type="EMBL" id="OOFM01000002">
    <property type="protein sequence ID" value="SPL62447.1"/>
    <property type="molecule type" value="Genomic_DNA"/>
</dbReference>
<evidence type="ECO:0000259" key="9">
    <source>
        <dbReference type="PROSITE" id="PS50113"/>
    </source>
</evidence>
<organism evidence="10 11">
    <name type="scientific">Ochrobactrum soli</name>
    <dbReference type="NCBI Taxonomy" id="2448455"/>
    <lineage>
        <taxon>Bacteria</taxon>
        <taxon>Pseudomonadati</taxon>
        <taxon>Pseudomonadota</taxon>
        <taxon>Alphaproteobacteria</taxon>
        <taxon>Hyphomicrobiales</taxon>
        <taxon>Brucellaceae</taxon>
        <taxon>Brucella/Ochrobactrum group</taxon>
        <taxon>Ochrobactrum</taxon>
    </lineage>
</organism>
<keyword evidence="5 10" id="KW-0418">Kinase</keyword>
<reference evidence="11" key="1">
    <citation type="submission" date="2017-12" db="EMBL/GenBank/DDBJ databases">
        <authorList>
            <person name="Diaz M."/>
        </authorList>
    </citation>
    <scope>NUCLEOTIDE SEQUENCE [LARGE SCALE GENOMIC DNA]</scope>
    <source>
        <strain evidence="11">FI11154</strain>
    </source>
</reference>
<dbReference type="PROSITE" id="PS50109">
    <property type="entry name" value="HIS_KIN"/>
    <property type="match status" value="1"/>
</dbReference>
<dbReference type="InterPro" id="IPR005467">
    <property type="entry name" value="His_kinase_dom"/>
</dbReference>
<dbReference type="GO" id="GO:0004673">
    <property type="term" value="F:protein histidine kinase activity"/>
    <property type="evidence" value="ECO:0007669"/>
    <property type="project" value="UniProtKB-EC"/>
</dbReference>
<dbReference type="CDD" id="cd00130">
    <property type="entry name" value="PAS"/>
    <property type="match status" value="1"/>
</dbReference>
<dbReference type="Gene3D" id="1.10.287.130">
    <property type="match status" value="1"/>
</dbReference>
<evidence type="ECO:0000256" key="3">
    <source>
        <dbReference type="ARBA" id="ARBA00022553"/>
    </source>
</evidence>
<dbReference type="InterPro" id="IPR052162">
    <property type="entry name" value="Sensor_kinase/Photoreceptor"/>
</dbReference>
<feature type="transmembrane region" description="Helical" evidence="6">
    <location>
        <begin position="35"/>
        <end position="52"/>
    </location>
</feature>
<dbReference type="Proteomes" id="UP000246073">
    <property type="component" value="Unassembled WGS sequence"/>
</dbReference>
<evidence type="ECO:0000256" key="2">
    <source>
        <dbReference type="ARBA" id="ARBA00012438"/>
    </source>
</evidence>
<evidence type="ECO:0000256" key="6">
    <source>
        <dbReference type="SAM" id="Phobius"/>
    </source>
</evidence>
<dbReference type="SUPFAM" id="SSF55874">
    <property type="entry name" value="ATPase domain of HSP90 chaperone/DNA topoisomerase II/histidine kinase"/>
    <property type="match status" value="1"/>
</dbReference>
<gene>
    <name evidence="10" type="ORF">OHAE_5515</name>
</gene>
<dbReference type="InterPro" id="IPR036890">
    <property type="entry name" value="HATPase_C_sf"/>
</dbReference>
<protein>
    <recommendedName>
        <fullName evidence="2">histidine kinase</fullName>
        <ecNumber evidence="2">2.7.13.3</ecNumber>
    </recommendedName>
</protein>
<sequence>MPTGNVCRPLDEAVFGFGATLLLGSFWLLDASESSAVLLAVYAVFAMLGSTSRCKRTTVTWPILCVAVATTANVFQLAVTGHFHGVRFAADLAIIAVVWRTILKCSTFASNCEELSRSLQDLKAFADSVPQVLWGTRAEGYCDFLNARYTEVFGIPIATAIEDQSWASPVHPDDRGKMYEIWRHAIDSDATDFRAYGRFRFRDGTYHWMQSVGRAIRSETGEVTRWYGGLVDVDAEIVARQTIERLNAELQEVIDQRTSQLENLEWRLQMLFEANSVGILELQIGSVDRILGKFPYTKAQPPELCDCEDILTAWRHQIQALELDEKAGALLGYRDRSDFDLSLKDDPSGPAASVALTIIKAVLSGRNEARGTISVAGKNASPEQLTCDVKLQADGRSLVIIANAPQRDETNKAIIEARRELVRANRAAVTGALSIAVLHDISQPLTALSIDVGTAMRIVGSHQSSGQKALKALERVLGNAQRLIEITTHTRERIRQHHRITETVDVAAVLRQATRLLEMDAARQSTEMHVEAPREIPRVSADRAELQQVFVNLLLNALDAVSEMDGKRLISANLSADPHERSVLVEISDSGPGIPAENLGRVFEPFFTTRPSGMGFGLQISRTTVEAIGGRISCRNGDTGGAVFSVVLPWAVDVGDAGSAFPIA</sequence>
<dbReference type="Gene3D" id="3.30.450.20">
    <property type="entry name" value="PAS domain"/>
    <property type="match status" value="1"/>
</dbReference>
<dbReference type="InterPro" id="IPR000700">
    <property type="entry name" value="PAS-assoc_C"/>
</dbReference>
<dbReference type="Pfam" id="PF08447">
    <property type="entry name" value="PAS_3"/>
    <property type="match status" value="1"/>
</dbReference>
<dbReference type="SUPFAM" id="SSF55785">
    <property type="entry name" value="PYP-like sensor domain (PAS domain)"/>
    <property type="match status" value="1"/>
</dbReference>
<proteinExistence type="predicted"/>
<dbReference type="InterPro" id="IPR004358">
    <property type="entry name" value="Sig_transdc_His_kin-like_C"/>
</dbReference>
<dbReference type="PRINTS" id="PR00344">
    <property type="entry name" value="BCTRLSENSOR"/>
</dbReference>
<evidence type="ECO:0000256" key="5">
    <source>
        <dbReference type="ARBA" id="ARBA00022777"/>
    </source>
</evidence>
<evidence type="ECO:0000259" key="7">
    <source>
        <dbReference type="PROSITE" id="PS50109"/>
    </source>
</evidence>
<dbReference type="PANTHER" id="PTHR43304">
    <property type="entry name" value="PHYTOCHROME-LIKE PROTEIN CPH1"/>
    <property type="match status" value="1"/>
</dbReference>
<keyword evidence="6" id="KW-0472">Membrane</keyword>
<dbReference type="Gene3D" id="3.30.565.10">
    <property type="entry name" value="Histidine kinase-like ATPase, C-terminal domain"/>
    <property type="match status" value="1"/>
</dbReference>
<comment type="catalytic activity">
    <reaction evidence="1">
        <text>ATP + protein L-histidine = ADP + protein N-phospho-L-histidine.</text>
        <dbReference type="EC" id="2.7.13.3"/>
    </reaction>
</comment>
<feature type="transmembrane region" description="Helical" evidence="6">
    <location>
        <begin position="59"/>
        <end position="79"/>
    </location>
</feature>
<evidence type="ECO:0000256" key="4">
    <source>
        <dbReference type="ARBA" id="ARBA00022679"/>
    </source>
</evidence>
<dbReference type="SMART" id="SM00387">
    <property type="entry name" value="HATPase_c"/>
    <property type="match status" value="1"/>
</dbReference>
<dbReference type="InterPro" id="IPR000014">
    <property type="entry name" value="PAS"/>
</dbReference>
<feature type="domain" description="Histidine kinase" evidence="7">
    <location>
        <begin position="436"/>
        <end position="652"/>
    </location>
</feature>
<evidence type="ECO:0000313" key="10">
    <source>
        <dbReference type="EMBL" id="SPL62447.1"/>
    </source>
</evidence>
<dbReference type="AlphaFoldDB" id="A0A2P9HEC2"/>
<dbReference type="PANTHER" id="PTHR43304:SF1">
    <property type="entry name" value="PAC DOMAIN-CONTAINING PROTEIN"/>
    <property type="match status" value="1"/>
</dbReference>
<keyword evidence="4" id="KW-0808">Transferase</keyword>
<feature type="domain" description="PAS" evidence="8">
    <location>
        <begin position="118"/>
        <end position="189"/>
    </location>
</feature>
<feature type="domain" description="PAC" evidence="9">
    <location>
        <begin position="189"/>
        <end position="245"/>
    </location>
</feature>
<evidence type="ECO:0000313" key="11">
    <source>
        <dbReference type="Proteomes" id="UP000246073"/>
    </source>
</evidence>
<dbReference type="InterPro" id="IPR013655">
    <property type="entry name" value="PAS_fold_3"/>
</dbReference>
<dbReference type="PROSITE" id="PS50113">
    <property type="entry name" value="PAC"/>
    <property type="match status" value="1"/>
</dbReference>
<keyword evidence="3" id="KW-0597">Phosphoprotein</keyword>
<keyword evidence="6" id="KW-1133">Transmembrane helix</keyword>
<accession>A0A2P9HEC2</accession>
<evidence type="ECO:0000256" key="1">
    <source>
        <dbReference type="ARBA" id="ARBA00000085"/>
    </source>
</evidence>
<dbReference type="InterPro" id="IPR003594">
    <property type="entry name" value="HATPase_dom"/>
</dbReference>
<dbReference type="Pfam" id="PF02518">
    <property type="entry name" value="HATPase_c"/>
    <property type="match status" value="1"/>
</dbReference>
<feature type="transmembrane region" description="Helical" evidence="6">
    <location>
        <begin position="12"/>
        <end position="29"/>
    </location>
</feature>
<name>A0A2P9HEC2_9HYPH</name>
<dbReference type="NCBIfam" id="TIGR00229">
    <property type="entry name" value="sensory_box"/>
    <property type="match status" value="1"/>
</dbReference>
<dbReference type="PROSITE" id="PS50112">
    <property type="entry name" value="PAS"/>
    <property type="match status" value="1"/>
</dbReference>
<evidence type="ECO:0000259" key="8">
    <source>
        <dbReference type="PROSITE" id="PS50112"/>
    </source>
</evidence>
<keyword evidence="6" id="KW-0812">Transmembrane</keyword>
<dbReference type="RefSeq" id="WP_109366581.1">
    <property type="nucleotide sequence ID" value="NZ_OOFM01000002.1"/>
</dbReference>
<dbReference type="InterPro" id="IPR035965">
    <property type="entry name" value="PAS-like_dom_sf"/>
</dbReference>